<evidence type="ECO:0000313" key="2">
    <source>
        <dbReference type="Proteomes" id="UP000287651"/>
    </source>
</evidence>
<organism evidence="1 2">
    <name type="scientific">Ensete ventricosum</name>
    <name type="common">Abyssinian banana</name>
    <name type="synonym">Musa ensete</name>
    <dbReference type="NCBI Taxonomy" id="4639"/>
    <lineage>
        <taxon>Eukaryota</taxon>
        <taxon>Viridiplantae</taxon>
        <taxon>Streptophyta</taxon>
        <taxon>Embryophyta</taxon>
        <taxon>Tracheophyta</taxon>
        <taxon>Spermatophyta</taxon>
        <taxon>Magnoliopsida</taxon>
        <taxon>Liliopsida</taxon>
        <taxon>Zingiberales</taxon>
        <taxon>Musaceae</taxon>
        <taxon>Ensete</taxon>
    </lineage>
</organism>
<accession>A0A426X0G1</accession>
<reference evidence="1 2" key="1">
    <citation type="journal article" date="2014" name="Agronomy (Basel)">
        <title>A Draft Genome Sequence for Ensete ventricosum, the Drought-Tolerant Tree Against Hunger.</title>
        <authorList>
            <person name="Harrison J."/>
            <person name="Moore K.A."/>
            <person name="Paszkiewicz K."/>
            <person name="Jones T."/>
            <person name="Grant M."/>
            <person name="Ambacheew D."/>
            <person name="Muzemil S."/>
            <person name="Studholme D.J."/>
        </authorList>
    </citation>
    <scope>NUCLEOTIDE SEQUENCE [LARGE SCALE GENOMIC DNA]</scope>
</reference>
<proteinExistence type="predicted"/>
<protein>
    <submittedName>
        <fullName evidence="1">Uncharacterized protein</fullName>
    </submittedName>
</protein>
<comment type="caution">
    <text evidence="1">The sequence shown here is derived from an EMBL/GenBank/DDBJ whole genome shotgun (WGS) entry which is preliminary data.</text>
</comment>
<dbReference type="AlphaFoldDB" id="A0A426X0G1"/>
<gene>
    <name evidence="1" type="ORF">B296_00045774</name>
</gene>
<name>A0A426X0G1_ENSVE</name>
<sequence>MWSASVSAEQALLVQARVRQLARSRLDAELELGSGEKGPESGWRGRLLELWVSGAFIATVMRYPYLNPLSSLLLTIPLLLTTSSVVRTTRRALTAEGYRPCPPYLC</sequence>
<dbReference type="Proteomes" id="UP000287651">
    <property type="component" value="Unassembled WGS sequence"/>
</dbReference>
<dbReference type="EMBL" id="AMZH03030211">
    <property type="protein sequence ID" value="RRT32974.1"/>
    <property type="molecule type" value="Genomic_DNA"/>
</dbReference>
<evidence type="ECO:0000313" key="1">
    <source>
        <dbReference type="EMBL" id="RRT32974.1"/>
    </source>
</evidence>